<protein>
    <recommendedName>
        <fullName evidence="3">PemK-like protein</fullName>
    </recommendedName>
</protein>
<dbReference type="Proteomes" id="UP000033035">
    <property type="component" value="Unassembled WGS sequence"/>
</dbReference>
<evidence type="ECO:0008006" key="3">
    <source>
        <dbReference type="Google" id="ProtNLM"/>
    </source>
</evidence>
<proteinExistence type="predicted"/>
<dbReference type="GO" id="GO:0003677">
    <property type="term" value="F:DNA binding"/>
    <property type="evidence" value="ECO:0007669"/>
    <property type="project" value="InterPro"/>
</dbReference>
<dbReference type="SUPFAM" id="SSF50118">
    <property type="entry name" value="Cell growth inhibitor/plasmid maintenance toxic component"/>
    <property type="match status" value="1"/>
</dbReference>
<dbReference type="Pfam" id="PF02452">
    <property type="entry name" value="PemK_toxin"/>
    <property type="match status" value="1"/>
</dbReference>
<dbReference type="HOGENOM" id="CLU_165484_0_0_10"/>
<keyword evidence="2" id="KW-1185">Reference proteome</keyword>
<dbReference type="STRING" id="1203610.HMPREF1536_02486"/>
<organism evidence="1 2">
    <name type="scientific">Parabacteroides gordonii MS-1 = DSM 23371</name>
    <dbReference type="NCBI Taxonomy" id="1203610"/>
    <lineage>
        <taxon>Bacteria</taxon>
        <taxon>Pseudomonadati</taxon>
        <taxon>Bacteroidota</taxon>
        <taxon>Bacteroidia</taxon>
        <taxon>Bacteroidales</taxon>
        <taxon>Tannerellaceae</taxon>
        <taxon>Parabacteroides</taxon>
    </lineage>
</organism>
<evidence type="ECO:0000313" key="1">
    <source>
        <dbReference type="EMBL" id="KKB55033.1"/>
    </source>
</evidence>
<reference evidence="1 2" key="1">
    <citation type="submission" date="2013-04" db="EMBL/GenBank/DDBJ databases">
        <title>The Genome Sequence of Parabacteroides gordonii DSM 23371.</title>
        <authorList>
            <consortium name="The Broad Institute Genomics Platform"/>
            <person name="Earl A."/>
            <person name="Ward D."/>
            <person name="Feldgarden M."/>
            <person name="Gevers D."/>
            <person name="Martens E."/>
            <person name="Sakamoto M."/>
            <person name="Benno Y."/>
            <person name="Suzuki N."/>
            <person name="Matsunaga N."/>
            <person name="Koshihara K."/>
            <person name="Seki M."/>
            <person name="Komiya H."/>
            <person name="Walker B."/>
            <person name="Young S."/>
            <person name="Zeng Q."/>
            <person name="Gargeya S."/>
            <person name="Fitzgerald M."/>
            <person name="Haas B."/>
            <person name="Abouelleil A."/>
            <person name="Allen A.W."/>
            <person name="Alvarado L."/>
            <person name="Arachchi H.M."/>
            <person name="Berlin A.M."/>
            <person name="Chapman S.B."/>
            <person name="Gainer-Dewar J."/>
            <person name="Goldberg J."/>
            <person name="Griggs A."/>
            <person name="Gujja S."/>
            <person name="Hansen M."/>
            <person name="Howarth C."/>
            <person name="Imamovic A."/>
            <person name="Ireland A."/>
            <person name="Larimer J."/>
            <person name="McCowan C."/>
            <person name="Murphy C."/>
            <person name="Pearson M."/>
            <person name="Poon T.W."/>
            <person name="Priest M."/>
            <person name="Roberts A."/>
            <person name="Saif S."/>
            <person name="Shea T."/>
            <person name="Sisk P."/>
            <person name="Sykes S."/>
            <person name="Wortman J."/>
            <person name="Nusbaum C."/>
            <person name="Birren B."/>
        </authorList>
    </citation>
    <scope>NUCLEOTIDE SEQUENCE [LARGE SCALE GENOMIC DNA]</scope>
    <source>
        <strain evidence="1 2">MS-1</strain>
    </source>
</reference>
<sequence length="110" mass="12829">MKVHQRDIIEVNYLFPDGTTKPHMAIVVSNDELQETEDFFYIAMISSKNYNPQYTYPLDNEMLTKPLSKKSYVICQLIGGYTERDVVKICSRIKSPAFQEVIEKIKQTIF</sequence>
<dbReference type="InterPro" id="IPR003477">
    <property type="entry name" value="PemK-like"/>
</dbReference>
<dbReference type="EMBL" id="AQHW01000015">
    <property type="protein sequence ID" value="KKB55033.1"/>
    <property type="molecule type" value="Genomic_DNA"/>
</dbReference>
<evidence type="ECO:0000313" key="2">
    <source>
        <dbReference type="Proteomes" id="UP000033035"/>
    </source>
</evidence>
<dbReference type="PATRIC" id="fig|1203610.3.peg.2552"/>
<dbReference type="AlphaFoldDB" id="A0A0F5JBF3"/>
<dbReference type="RefSeq" id="WP_028729921.1">
    <property type="nucleotide sequence ID" value="NZ_KE386764.1"/>
</dbReference>
<dbReference type="Gene3D" id="2.30.30.110">
    <property type="match status" value="1"/>
</dbReference>
<name>A0A0F5JBF3_9BACT</name>
<accession>A0A0F5JBF3</accession>
<dbReference type="InterPro" id="IPR011067">
    <property type="entry name" value="Plasmid_toxin/cell-grow_inhib"/>
</dbReference>
<gene>
    <name evidence="1" type="ORF">HMPREF1536_02486</name>
</gene>
<comment type="caution">
    <text evidence="1">The sequence shown here is derived from an EMBL/GenBank/DDBJ whole genome shotgun (WGS) entry which is preliminary data.</text>
</comment>